<organism evidence="2 3">
    <name type="scientific">Noviherbaspirillum galbum</name>
    <dbReference type="NCBI Taxonomy" id="2709383"/>
    <lineage>
        <taxon>Bacteria</taxon>
        <taxon>Pseudomonadati</taxon>
        <taxon>Pseudomonadota</taxon>
        <taxon>Betaproteobacteria</taxon>
        <taxon>Burkholderiales</taxon>
        <taxon>Oxalobacteraceae</taxon>
        <taxon>Noviherbaspirillum</taxon>
    </lineage>
</organism>
<sequence>MLRLPMAAGVQPGGARHRELPFDILPRLSWLPGAFMRILIVTFLAMTAASTFAASQQQCEALMKPVEAKLSGMPKLDDDSKPSPQTCARGRDVIKNYVDYAAQADKLNCPFAFVSGQQIGGAAERADLIADMKKAYSEKCR</sequence>
<evidence type="ECO:0000313" key="2">
    <source>
        <dbReference type="EMBL" id="NEX64644.1"/>
    </source>
</evidence>
<name>A0A6B3SVH8_9BURK</name>
<comment type="caution">
    <text evidence="2">The sequence shown here is derived from an EMBL/GenBank/DDBJ whole genome shotgun (WGS) entry which is preliminary data.</text>
</comment>
<keyword evidence="3" id="KW-1185">Reference proteome</keyword>
<dbReference type="EMBL" id="JAAIVB010000084">
    <property type="protein sequence ID" value="NEX64644.1"/>
    <property type="molecule type" value="Genomic_DNA"/>
</dbReference>
<reference evidence="2 3" key="1">
    <citation type="submission" date="2020-02" db="EMBL/GenBank/DDBJ databases">
        <authorList>
            <person name="Kim M.K."/>
        </authorList>
    </citation>
    <scope>NUCLEOTIDE SEQUENCE [LARGE SCALE GENOMIC DNA]</scope>
    <source>
        <strain evidence="2 3">17J57-3</strain>
    </source>
</reference>
<accession>A0A6B3SVH8</accession>
<dbReference type="Proteomes" id="UP000482155">
    <property type="component" value="Unassembled WGS sequence"/>
</dbReference>
<proteinExistence type="predicted"/>
<protein>
    <submittedName>
        <fullName evidence="2">Uncharacterized protein</fullName>
    </submittedName>
</protein>
<dbReference type="AlphaFoldDB" id="A0A6B3SVH8"/>
<gene>
    <name evidence="2" type="ORF">G3574_26500</name>
</gene>
<evidence type="ECO:0000256" key="1">
    <source>
        <dbReference type="SAM" id="Phobius"/>
    </source>
</evidence>
<keyword evidence="1" id="KW-1133">Transmembrane helix</keyword>
<evidence type="ECO:0000313" key="3">
    <source>
        <dbReference type="Proteomes" id="UP000482155"/>
    </source>
</evidence>
<keyword evidence="1" id="KW-0472">Membrane</keyword>
<feature type="transmembrane region" description="Helical" evidence="1">
    <location>
        <begin position="34"/>
        <end position="54"/>
    </location>
</feature>
<keyword evidence="1" id="KW-0812">Transmembrane</keyword>